<feature type="region of interest" description="Disordered" evidence="2">
    <location>
        <begin position="69"/>
        <end position="92"/>
    </location>
</feature>
<dbReference type="RefSeq" id="WP_189077489.1">
    <property type="nucleotide sequence ID" value="NZ_BMMX01000001.1"/>
</dbReference>
<keyword evidence="3" id="KW-1133">Transmembrane helix</keyword>
<dbReference type="InterPro" id="IPR011006">
    <property type="entry name" value="CheY-like_superfamily"/>
</dbReference>
<feature type="domain" description="Response regulatory" evidence="4">
    <location>
        <begin position="96"/>
        <end position="218"/>
    </location>
</feature>
<evidence type="ECO:0000313" key="5">
    <source>
        <dbReference type="EMBL" id="GGK75363.1"/>
    </source>
</evidence>
<dbReference type="CDD" id="cd00156">
    <property type="entry name" value="REC"/>
    <property type="match status" value="1"/>
</dbReference>
<evidence type="ECO:0000313" key="6">
    <source>
        <dbReference type="Proteomes" id="UP000656042"/>
    </source>
</evidence>
<reference evidence="5" key="2">
    <citation type="submission" date="2020-09" db="EMBL/GenBank/DDBJ databases">
        <authorList>
            <person name="Sun Q."/>
            <person name="Zhou Y."/>
        </authorList>
    </citation>
    <scope>NUCLEOTIDE SEQUENCE</scope>
    <source>
        <strain evidence="5">CGMCC 4.7299</strain>
    </source>
</reference>
<keyword evidence="3" id="KW-0812">Transmembrane</keyword>
<comment type="caution">
    <text evidence="5">The sequence shown here is derived from an EMBL/GenBank/DDBJ whole genome shotgun (WGS) entry which is preliminary data.</text>
</comment>
<keyword evidence="3" id="KW-0472">Membrane</keyword>
<dbReference type="SUPFAM" id="SSF52172">
    <property type="entry name" value="CheY-like"/>
    <property type="match status" value="1"/>
</dbReference>
<dbReference type="Gene3D" id="3.40.50.2300">
    <property type="match status" value="1"/>
</dbReference>
<feature type="transmembrane region" description="Helical" evidence="3">
    <location>
        <begin position="6"/>
        <end position="28"/>
    </location>
</feature>
<name>A0A8J3FME1_9ACTN</name>
<organism evidence="5 6">
    <name type="scientific">Mangrovihabitans endophyticus</name>
    <dbReference type="NCBI Taxonomy" id="1751298"/>
    <lineage>
        <taxon>Bacteria</taxon>
        <taxon>Bacillati</taxon>
        <taxon>Actinomycetota</taxon>
        <taxon>Actinomycetes</taxon>
        <taxon>Micromonosporales</taxon>
        <taxon>Micromonosporaceae</taxon>
        <taxon>Mangrovihabitans</taxon>
    </lineage>
</organism>
<evidence type="ECO:0000256" key="2">
    <source>
        <dbReference type="SAM" id="MobiDB-lite"/>
    </source>
</evidence>
<dbReference type="Proteomes" id="UP000656042">
    <property type="component" value="Unassembled WGS sequence"/>
</dbReference>
<accession>A0A8J3FME1</accession>
<evidence type="ECO:0000259" key="4">
    <source>
        <dbReference type="PROSITE" id="PS50110"/>
    </source>
</evidence>
<dbReference type="EMBL" id="BMMX01000001">
    <property type="protein sequence ID" value="GGK75363.1"/>
    <property type="molecule type" value="Genomic_DNA"/>
</dbReference>
<dbReference type="PROSITE" id="PS50110">
    <property type="entry name" value="RESPONSE_REGULATORY"/>
    <property type="match status" value="1"/>
</dbReference>
<dbReference type="GO" id="GO:0000160">
    <property type="term" value="P:phosphorelay signal transduction system"/>
    <property type="evidence" value="ECO:0007669"/>
    <property type="project" value="InterPro"/>
</dbReference>
<dbReference type="AlphaFoldDB" id="A0A8J3FME1"/>
<evidence type="ECO:0000256" key="1">
    <source>
        <dbReference type="PROSITE-ProRule" id="PRU00169"/>
    </source>
</evidence>
<keyword evidence="1" id="KW-0597">Phosphoprotein</keyword>
<sequence length="218" mass="23547">MAEILNAIASLLWPLVVAALLAALFPVLKRFLSQSDSIDIEVAGAKVSVQRASEELRKLISDLQDRVNELEESMRSDSPGDSGPHLPPAPAAPTNAVLWVDDRLEANVYERARLAEAGRRIVQAGSTTSALQRIGSAGPFSVIISDMGRVEEGGKYNPRAGMDLLREIRRSGMDTPVVFYSSSARLDPVQAELQQAENVAYTTSPSELMRLLSVSSDA</sequence>
<protein>
    <submittedName>
        <fullName evidence="5">Response regulator</fullName>
    </submittedName>
</protein>
<evidence type="ECO:0000256" key="3">
    <source>
        <dbReference type="SAM" id="Phobius"/>
    </source>
</evidence>
<proteinExistence type="predicted"/>
<reference evidence="5" key="1">
    <citation type="journal article" date="2014" name="Int. J. Syst. Evol. Microbiol.">
        <title>Complete genome sequence of Corynebacterium casei LMG S-19264T (=DSM 44701T), isolated from a smear-ripened cheese.</title>
        <authorList>
            <consortium name="US DOE Joint Genome Institute (JGI-PGF)"/>
            <person name="Walter F."/>
            <person name="Albersmeier A."/>
            <person name="Kalinowski J."/>
            <person name="Ruckert C."/>
        </authorList>
    </citation>
    <scope>NUCLEOTIDE SEQUENCE</scope>
    <source>
        <strain evidence="5">CGMCC 4.7299</strain>
    </source>
</reference>
<dbReference type="InterPro" id="IPR001789">
    <property type="entry name" value="Sig_transdc_resp-reg_receiver"/>
</dbReference>
<gene>
    <name evidence="5" type="ORF">GCM10012284_06680</name>
</gene>
<feature type="modified residue" description="4-aspartylphosphate" evidence="1">
    <location>
        <position position="146"/>
    </location>
</feature>
<keyword evidence="6" id="KW-1185">Reference proteome</keyword>